<evidence type="ECO:0000256" key="6">
    <source>
        <dbReference type="SAM" id="Coils"/>
    </source>
</evidence>
<dbReference type="InterPro" id="IPR010776">
    <property type="entry name" value="Hop2_WH_dom"/>
</dbReference>
<gene>
    <name evidence="8" type="ORF">DAPK24_026500</name>
</gene>
<dbReference type="GO" id="GO:0003690">
    <property type="term" value="F:double-stranded DNA binding"/>
    <property type="evidence" value="ECO:0007669"/>
    <property type="project" value="TreeGrafter"/>
</dbReference>
<dbReference type="Gene3D" id="1.10.10.10">
    <property type="entry name" value="Winged helix-like DNA-binding domain superfamily/Winged helix DNA-binding domain"/>
    <property type="match status" value="1"/>
</dbReference>
<comment type="caution">
    <text evidence="8">The sequence shown here is derived from an EMBL/GenBank/DDBJ whole genome shotgun (WGS) entry which is preliminary data.</text>
</comment>
<accession>A0AAV5R3Q1</accession>
<dbReference type="GO" id="GO:0010774">
    <property type="term" value="P:meiotic strand invasion involved in reciprocal meiotic recombination"/>
    <property type="evidence" value="ECO:0007669"/>
    <property type="project" value="TreeGrafter"/>
</dbReference>
<organism evidence="8 9">
    <name type="scientific">Pichia kluyveri</name>
    <name type="common">Yeast</name>
    <dbReference type="NCBI Taxonomy" id="36015"/>
    <lineage>
        <taxon>Eukaryota</taxon>
        <taxon>Fungi</taxon>
        <taxon>Dikarya</taxon>
        <taxon>Ascomycota</taxon>
        <taxon>Saccharomycotina</taxon>
        <taxon>Pichiomycetes</taxon>
        <taxon>Pichiales</taxon>
        <taxon>Pichiaceae</taxon>
        <taxon>Pichia</taxon>
    </lineage>
</organism>
<dbReference type="InterPro" id="IPR036388">
    <property type="entry name" value="WH-like_DNA-bd_sf"/>
</dbReference>
<evidence type="ECO:0000256" key="5">
    <source>
        <dbReference type="ARBA" id="ARBA00023254"/>
    </source>
</evidence>
<name>A0AAV5R3Q1_PICKL</name>
<comment type="subcellular location">
    <subcellularLocation>
        <location evidence="1">Nucleus</location>
    </subcellularLocation>
</comment>
<dbReference type="GO" id="GO:0120231">
    <property type="term" value="C:DNA recombinase auxiliary factor complex"/>
    <property type="evidence" value="ECO:0007669"/>
    <property type="project" value="TreeGrafter"/>
</dbReference>
<keyword evidence="3" id="KW-0233">DNA recombination</keyword>
<dbReference type="GO" id="GO:0000794">
    <property type="term" value="C:condensed nuclear chromosome"/>
    <property type="evidence" value="ECO:0007669"/>
    <property type="project" value="TreeGrafter"/>
</dbReference>
<evidence type="ECO:0000256" key="4">
    <source>
        <dbReference type="ARBA" id="ARBA00023242"/>
    </source>
</evidence>
<proteinExistence type="inferred from homology"/>
<evidence type="ECO:0000313" key="9">
    <source>
        <dbReference type="Proteomes" id="UP001378960"/>
    </source>
</evidence>
<feature type="domain" description="Homologous-pairing protein 2 winged helix" evidence="7">
    <location>
        <begin position="14"/>
        <end position="73"/>
    </location>
</feature>
<dbReference type="Gene3D" id="1.20.5.1700">
    <property type="match status" value="1"/>
</dbReference>
<dbReference type="GO" id="GO:0007129">
    <property type="term" value="P:homologous chromosome pairing at meiosis"/>
    <property type="evidence" value="ECO:0007669"/>
    <property type="project" value="TreeGrafter"/>
</dbReference>
<comment type="similarity">
    <text evidence="2">Belongs to the HOP2 family.</text>
</comment>
<dbReference type="PANTHER" id="PTHR15938">
    <property type="entry name" value="TBP-1 INTERACTING PROTEIN"/>
    <property type="match status" value="1"/>
</dbReference>
<protein>
    <submittedName>
        <fullName evidence="8">Hop2 protein</fullName>
    </submittedName>
</protein>
<keyword evidence="5" id="KW-0469">Meiosis</keyword>
<dbReference type="GO" id="GO:0120230">
    <property type="term" value="F:recombinase activator activity"/>
    <property type="evidence" value="ECO:0007669"/>
    <property type="project" value="TreeGrafter"/>
</dbReference>
<keyword evidence="6" id="KW-0175">Coiled coil</keyword>
<dbReference type="GO" id="GO:0000709">
    <property type="term" value="P:meiotic joint molecule formation"/>
    <property type="evidence" value="ECO:0007669"/>
    <property type="project" value="TreeGrafter"/>
</dbReference>
<dbReference type="Proteomes" id="UP001378960">
    <property type="component" value="Unassembled WGS sequence"/>
</dbReference>
<dbReference type="Pfam" id="PF07106">
    <property type="entry name" value="WHD_TBPIP"/>
    <property type="match status" value="1"/>
</dbReference>
<keyword evidence="4" id="KW-0539">Nucleus</keyword>
<dbReference type="AlphaFoldDB" id="A0AAV5R3Q1"/>
<dbReference type="PANTHER" id="PTHR15938:SF0">
    <property type="entry name" value="HOMOLOGOUS-PAIRING PROTEIN 2 HOMOLOG"/>
    <property type="match status" value="1"/>
</dbReference>
<dbReference type="EMBL" id="BTGB01000003">
    <property type="protein sequence ID" value="GMM46075.1"/>
    <property type="molecule type" value="Genomic_DNA"/>
</dbReference>
<evidence type="ECO:0000256" key="1">
    <source>
        <dbReference type="ARBA" id="ARBA00004123"/>
    </source>
</evidence>
<sequence length="213" mass="25030">MSSKKKVEKLGYDEAKNVVIEYMEKEYRPYSVTDLVLNLHNRIPKALMIKILDDLVDENLMIVKRYGKLAYYCNVERKLDENIIPISLEQLKELSSEIEIIDKDVSQYKGEITKLKNELTDDELKNTVENLRKIQNELNERLEGLMKIQNTPKDTDTDSRFREIEVNESNHLRQYKKMKKIHTEIVNTLKEGVPNFKEQMESLGVETIPNILL</sequence>
<evidence type="ECO:0000313" key="8">
    <source>
        <dbReference type="EMBL" id="GMM46075.1"/>
    </source>
</evidence>
<feature type="coiled-coil region" evidence="6">
    <location>
        <begin position="91"/>
        <end position="148"/>
    </location>
</feature>
<keyword evidence="9" id="KW-1185">Reference proteome</keyword>
<evidence type="ECO:0000256" key="3">
    <source>
        <dbReference type="ARBA" id="ARBA00023172"/>
    </source>
</evidence>
<reference evidence="8 9" key="1">
    <citation type="journal article" date="2023" name="Elife">
        <title>Identification of key yeast species and microbe-microbe interactions impacting larval growth of Drosophila in the wild.</title>
        <authorList>
            <person name="Mure A."/>
            <person name="Sugiura Y."/>
            <person name="Maeda R."/>
            <person name="Honda K."/>
            <person name="Sakurai N."/>
            <person name="Takahashi Y."/>
            <person name="Watada M."/>
            <person name="Katoh T."/>
            <person name="Gotoh A."/>
            <person name="Gotoh Y."/>
            <person name="Taniguchi I."/>
            <person name="Nakamura K."/>
            <person name="Hayashi T."/>
            <person name="Katayama T."/>
            <person name="Uemura T."/>
            <person name="Hattori Y."/>
        </authorList>
    </citation>
    <scope>NUCLEOTIDE SEQUENCE [LARGE SCALE GENOMIC DNA]</scope>
    <source>
        <strain evidence="8 9">PK-24</strain>
    </source>
</reference>
<evidence type="ECO:0000256" key="2">
    <source>
        <dbReference type="ARBA" id="ARBA00007922"/>
    </source>
</evidence>
<evidence type="ECO:0000259" key="7">
    <source>
        <dbReference type="Pfam" id="PF07106"/>
    </source>
</evidence>